<dbReference type="InterPro" id="IPR050768">
    <property type="entry name" value="UPF0353/GerABKA_families"/>
</dbReference>
<keyword evidence="2 3" id="KW-0472">Membrane</keyword>
<protein>
    <submittedName>
        <fullName evidence="4">Spore germination protein</fullName>
    </submittedName>
</protein>
<comment type="caution">
    <text evidence="4">The sequence shown here is derived from an EMBL/GenBank/DDBJ whole genome shotgun (WGS) entry which is preliminary data.</text>
</comment>
<evidence type="ECO:0000256" key="3">
    <source>
        <dbReference type="SAM" id="Phobius"/>
    </source>
</evidence>
<feature type="transmembrane region" description="Helical" evidence="3">
    <location>
        <begin position="274"/>
        <end position="296"/>
    </location>
</feature>
<sequence>MSNTSKQVVDKKYLKQLFFNSTDCVINDVDWPIGKGILCYYSSLADGAEVNKQINIIQQRASEKMSNWGKTAASNVKPYSEDELVKAVCKGLTAVIFPEAQVMLTISAQIDFSRAPAEPISEQIVRGAHDGFVENVQKNLTLVRQKLGRRDLIVKSIQVGQNTITDITYLYIDSFADKEVVEQFESRLREIQNENIMNTGEIEDYLEDDVFSPFPQLLNTERPDRVVFNLMEGKIAIFTDQSPTVLIAPVTFFSFYQSPDDFNGRVVVGSFFRLLRIASLVIAIYLPSFYIAVVSFHSEILPIEISKKVKLAINDIPYRPIFEAIIMELFIELIREASIRLPKPIGQTIGVVGGLIIGDAIVKAGLVSNLMVIVVALTAISSFVVPTLEMNTSIRILRFPFMAAAAIFGFFGMAIGTIVLLIHLLSLSSLRQPYFAPFIPLDTSRFIDVFFRTPYFKFHKQQKTFSFRMKKKGRKS</sequence>
<dbReference type="AlphaFoldDB" id="A0AAW9A4A3"/>
<dbReference type="Pfam" id="PF03323">
    <property type="entry name" value="GerA"/>
    <property type="match status" value="1"/>
</dbReference>
<evidence type="ECO:0000256" key="2">
    <source>
        <dbReference type="ARBA" id="ARBA00023136"/>
    </source>
</evidence>
<keyword evidence="3" id="KW-0812">Transmembrane</keyword>
<feature type="transmembrane region" description="Helical" evidence="3">
    <location>
        <begin position="400"/>
        <end position="425"/>
    </location>
</feature>
<reference evidence="4 5" key="1">
    <citation type="submission" date="2023-06" db="EMBL/GenBank/DDBJ databases">
        <title>Sporosarcina sp. nov., isolated from Korean traditional fermented seafood 'Jeotgal'.</title>
        <authorList>
            <person name="Yang A.I."/>
            <person name="Shin N.-R."/>
        </authorList>
    </citation>
    <scope>NUCLEOTIDE SEQUENCE [LARGE SCALE GENOMIC DNA]</scope>
    <source>
        <strain evidence="4 5">KCTC43456</strain>
    </source>
</reference>
<dbReference type="InterPro" id="IPR004995">
    <property type="entry name" value="Spore_Ger"/>
</dbReference>
<keyword evidence="5" id="KW-1185">Reference proteome</keyword>
<evidence type="ECO:0000313" key="4">
    <source>
        <dbReference type="EMBL" id="MDW0115430.1"/>
    </source>
</evidence>
<dbReference type="GO" id="GO:0016020">
    <property type="term" value="C:membrane"/>
    <property type="evidence" value="ECO:0007669"/>
    <property type="project" value="InterPro"/>
</dbReference>
<proteinExistence type="inferred from homology"/>
<dbReference type="PANTHER" id="PTHR22550">
    <property type="entry name" value="SPORE GERMINATION PROTEIN"/>
    <property type="match status" value="1"/>
</dbReference>
<organism evidence="4 5">
    <name type="scientific">Sporosarcina thermotolerans</name>
    <dbReference type="NCBI Taxonomy" id="633404"/>
    <lineage>
        <taxon>Bacteria</taxon>
        <taxon>Bacillati</taxon>
        <taxon>Bacillota</taxon>
        <taxon>Bacilli</taxon>
        <taxon>Bacillales</taxon>
        <taxon>Caryophanaceae</taxon>
        <taxon>Sporosarcina</taxon>
    </lineage>
</organism>
<keyword evidence="3" id="KW-1133">Transmembrane helix</keyword>
<evidence type="ECO:0000256" key="1">
    <source>
        <dbReference type="ARBA" id="ARBA00005278"/>
    </source>
</evidence>
<accession>A0AAW9A4A3</accession>
<name>A0AAW9A4A3_9BACL</name>
<dbReference type="GO" id="GO:0009847">
    <property type="term" value="P:spore germination"/>
    <property type="evidence" value="ECO:0007669"/>
    <property type="project" value="InterPro"/>
</dbReference>
<dbReference type="PANTHER" id="PTHR22550:SF5">
    <property type="entry name" value="LEUCINE ZIPPER PROTEIN 4"/>
    <property type="match status" value="1"/>
</dbReference>
<feature type="transmembrane region" description="Helical" evidence="3">
    <location>
        <begin position="370"/>
        <end position="388"/>
    </location>
</feature>
<dbReference type="EMBL" id="JAUBDJ010000001">
    <property type="protein sequence ID" value="MDW0115430.1"/>
    <property type="molecule type" value="Genomic_DNA"/>
</dbReference>
<comment type="similarity">
    <text evidence="1">Belongs to the GerABKA family.</text>
</comment>
<dbReference type="PIRSF" id="PIRSF005690">
    <property type="entry name" value="GerBA"/>
    <property type="match status" value="1"/>
</dbReference>
<evidence type="ECO:0000313" key="5">
    <source>
        <dbReference type="Proteomes" id="UP001271648"/>
    </source>
</evidence>
<dbReference type="RefSeq" id="WP_317939983.1">
    <property type="nucleotide sequence ID" value="NZ_JAUBDJ010000001.1"/>
</dbReference>
<dbReference type="Proteomes" id="UP001271648">
    <property type="component" value="Unassembled WGS sequence"/>
</dbReference>
<gene>
    <name evidence="4" type="ORF">QTL97_00560</name>
</gene>